<dbReference type="Proteomes" id="UP000321479">
    <property type="component" value="Chromosome"/>
</dbReference>
<reference evidence="1 2" key="1">
    <citation type="journal article" date="2017" name="Curr. Microbiol.">
        <title>Mucilaginibacter ginsenosidivorans sp. nov., Isolated from Soil of Ginseng Field.</title>
        <authorList>
            <person name="Kim M.M."/>
            <person name="Siddiqi M.Z."/>
            <person name="Im W.T."/>
        </authorList>
    </citation>
    <scope>NUCLEOTIDE SEQUENCE [LARGE SCALE GENOMIC DNA]</scope>
    <source>
        <strain evidence="1 2">Gsoil 3017</strain>
    </source>
</reference>
<accession>A0A5B8UVZ0</accession>
<proteinExistence type="predicted"/>
<organism evidence="1 2">
    <name type="scientific">Mucilaginibacter ginsenosidivorans</name>
    <dbReference type="NCBI Taxonomy" id="398053"/>
    <lineage>
        <taxon>Bacteria</taxon>
        <taxon>Pseudomonadati</taxon>
        <taxon>Bacteroidota</taxon>
        <taxon>Sphingobacteriia</taxon>
        <taxon>Sphingobacteriales</taxon>
        <taxon>Sphingobacteriaceae</taxon>
        <taxon>Mucilaginibacter</taxon>
    </lineage>
</organism>
<protein>
    <submittedName>
        <fullName evidence="1">DUF3892 domain-containing protein</fullName>
    </submittedName>
</protein>
<evidence type="ECO:0000313" key="2">
    <source>
        <dbReference type="Proteomes" id="UP000321479"/>
    </source>
</evidence>
<evidence type="ECO:0000313" key="1">
    <source>
        <dbReference type="EMBL" id="QEC62501.1"/>
    </source>
</evidence>
<dbReference type="AlphaFoldDB" id="A0A5B8UVZ0"/>
<dbReference type="RefSeq" id="WP_147031078.1">
    <property type="nucleotide sequence ID" value="NZ_CP042436.1"/>
</dbReference>
<sequence length="99" mass="11121">MAQYKISGVWKSSQGTITHYAMHEVSGGTIYRGVKTAKADAVRRLSISGNSAVTWLWNYPTSFWRDGTRVEVVGGSYLRTVHDGTVIDNLSHLINYEWL</sequence>
<dbReference type="KEGG" id="mgin:FRZ54_07835"/>
<gene>
    <name evidence="1" type="ORF">FRZ54_07835</name>
</gene>
<dbReference type="Pfam" id="PF13031">
    <property type="entry name" value="DUF3892"/>
    <property type="match status" value="1"/>
</dbReference>
<keyword evidence="2" id="KW-1185">Reference proteome</keyword>
<dbReference type="OrthoDB" id="1442704at2"/>
<dbReference type="EMBL" id="CP042436">
    <property type="protein sequence ID" value="QEC62501.1"/>
    <property type="molecule type" value="Genomic_DNA"/>
</dbReference>
<name>A0A5B8UVZ0_9SPHI</name>
<dbReference type="InterPro" id="IPR024997">
    <property type="entry name" value="DUF3892"/>
</dbReference>